<protein>
    <submittedName>
        <fullName evidence="1">DUF2497 domain-containing protein</fullName>
    </submittedName>
</protein>
<reference evidence="2" key="1">
    <citation type="submission" date="2018-11" db="EMBL/GenBank/DDBJ databases">
        <title>Phylogenetic, genomic, and biogeographic characterization of a novel and ubiquitous marine invertebrate-associated Rickettsiales parasite, Candidatus Marinoinvertebrata rohwerii, gen. nov., sp. nov.</title>
        <authorList>
            <person name="Klinges J.G."/>
            <person name="Rosales S.M."/>
            <person name="Mcminds R."/>
            <person name="Shaver E.C."/>
            <person name="Shantz A."/>
            <person name="Peters E.C."/>
            <person name="Burkepile D.E."/>
            <person name="Silliman B.R."/>
            <person name="Vega Thurber R.L."/>
        </authorList>
    </citation>
    <scope>NUCLEOTIDE SEQUENCE [LARGE SCALE GENOMIC DNA]</scope>
    <source>
        <strain evidence="2">a_cerv_44</strain>
    </source>
</reference>
<name>A0A3R9ZQW0_9RICK</name>
<accession>A0A3R9ZQW0</accession>
<comment type="caution">
    <text evidence="1">The sequence shown here is derived from an EMBL/GenBank/DDBJ whole genome shotgun (WGS) entry which is preliminary data.</text>
</comment>
<dbReference type="EMBL" id="RXFM01000011">
    <property type="protein sequence ID" value="RST70849.1"/>
    <property type="molecule type" value="Genomic_DNA"/>
</dbReference>
<sequence length="97" mass="11328">MPKNKSISQELDLLKNDLIDKKLKDVNFDTLDLTDVVDEVDNDNDQLNYLSSKDKAIEELVKEVLKPELKKWLNKNLPVIVRELVEKEIKKIIPKNE</sequence>
<dbReference type="InterPro" id="IPR019632">
    <property type="entry name" value="DUF2497"/>
</dbReference>
<dbReference type="AlphaFoldDB" id="A0A3R9ZQW0"/>
<evidence type="ECO:0000313" key="1">
    <source>
        <dbReference type="EMBL" id="RST70849.1"/>
    </source>
</evidence>
<dbReference type="Pfam" id="PF10691">
    <property type="entry name" value="DUF2497"/>
    <property type="match status" value="1"/>
</dbReference>
<keyword evidence="2" id="KW-1185">Reference proteome</keyword>
<dbReference type="Proteomes" id="UP000279470">
    <property type="component" value="Unassembled WGS sequence"/>
</dbReference>
<dbReference type="RefSeq" id="WP_126044362.1">
    <property type="nucleotide sequence ID" value="NZ_RXFM01000011.1"/>
</dbReference>
<organism evidence="1 2">
    <name type="scientific">Candidatus Aquarickettsia rohweri</name>
    <dbReference type="NCBI Taxonomy" id="2602574"/>
    <lineage>
        <taxon>Bacteria</taxon>
        <taxon>Pseudomonadati</taxon>
        <taxon>Pseudomonadota</taxon>
        <taxon>Alphaproteobacteria</taxon>
        <taxon>Rickettsiales</taxon>
        <taxon>Candidatus Midichloriaceae</taxon>
        <taxon>Candidatus Aquarickettsia</taxon>
    </lineage>
</organism>
<evidence type="ECO:0000313" key="2">
    <source>
        <dbReference type="Proteomes" id="UP000279470"/>
    </source>
</evidence>
<proteinExistence type="predicted"/>
<gene>
    <name evidence="1" type="ORF">EIC27_01330</name>
</gene>